<dbReference type="InterPro" id="IPR012000">
    <property type="entry name" value="Thiamin_PyroP_enz_cen_dom"/>
</dbReference>
<evidence type="ECO:0008006" key="7">
    <source>
        <dbReference type="Google" id="ProtNLM"/>
    </source>
</evidence>
<sequence>MAQVVYSTRLAQLCAATGVETVFIPEQLWNTRLSEAFADAQGNIATADGITEINFQVVPTGTADGAVMAAAGYRHAGGPPAAVVLDASQDFLTTLDKIGQAVRDKLSMVIILVEPDEQFNGVNANWASLVTGLGAIAIPAGEAENASQAMVDVIEGLNKQLPSVLIIKPENLDAEITDEAEPEFAAPRTGAVPQASQVVRAAKSLAQARWPLVIAGRGARHAKSALVDLAKTTGALLATSAGAHGLFEEQDFNIGVLGPISTPTTAELARNADVIVSFGCALDDWTTRDGKLIGPNALLIQVDTSPWAVGRFTPVSQSLIADAQAVATSLDLEINKLLAEPKVGYRTQETVEQLTTKYWNSRPIPEHQLREDTVDPRAFLNRLEEVLPEQRTVIADQSAQAGYATSYLRVLDHRGYMFFPSGAVVAGMGASIAREDRMIVVVTDESGFMDALADFRTAVANLQRGALVVFQQEAPVMEMARYYGLPVHEVTSLDQLHEDMFTSGVVVLAVQQQ</sequence>
<gene>
    <name evidence="5" type="ORF">K8V32_09405</name>
</gene>
<dbReference type="GO" id="GO:0030976">
    <property type="term" value="F:thiamine pyrophosphate binding"/>
    <property type="evidence" value="ECO:0007669"/>
    <property type="project" value="InterPro"/>
</dbReference>
<protein>
    <recommendedName>
        <fullName evidence="7">Acetolactate synthase</fullName>
    </recommendedName>
</protein>
<evidence type="ECO:0000313" key="5">
    <source>
        <dbReference type="EMBL" id="HJF14999.1"/>
    </source>
</evidence>
<dbReference type="GO" id="GO:0003984">
    <property type="term" value="F:acetolactate synthase activity"/>
    <property type="evidence" value="ECO:0007669"/>
    <property type="project" value="TreeGrafter"/>
</dbReference>
<dbReference type="InterPro" id="IPR029061">
    <property type="entry name" value="THDP-binding"/>
</dbReference>
<dbReference type="Pfam" id="PF00205">
    <property type="entry name" value="TPP_enzyme_M"/>
    <property type="match status" value="1"/>
</dbReference>
<dbReference type="Gene3D" id="3.40.50.970">
    <property type="match status" value="2"/>
</dbReference>
<evidence type="ECO:0000256" key="2">
    <source>
        <dbReference type="ARBA" id="ARBA00007812"/>
    </source>
</evidence>
<reference evidence="5" key="1">
    <citation type="journal article" date="2021" name="PeerJ">
        <title>Extensive microbial diversity within the chicken gut microbiome revealed by metagenomics and culture.</title>
        <authorList>
            <person name="Gilroy R."/>
            <person name="Ravi A."/>
            <person name="Getino M."/>
            <person name="Pursley I."/>
            <person name="Horton D.L."/>
            <person name="Alikhan N.F."/>
            <person name="Baker D."/>
            <person name="Gharbi K."/>
            <person name="Hall N."/>
            <person name="Watson M."/>
            <person name="Adriaenssens E.M."/>
            <person name="Foster-Nyarko E."/>
            <person name="Jarju S."/>
            <person name="Secka A."/>
            <person name="Antonio M."/>
            <person name="Oren A."/>
            <person name="Chaudhuri R.R."/>
            <person name="La Ragione R."/>
            <person name="Hildebrand F."/>
            <person name="Pallen M.J."/>
        </authorList>
    </citation>
    <scope>NUCLEOTIDE SEQUENCE</scope>
    <source>
        <strain evidence="5">ChiHjej13B12-14962</strain>
    </source>
</reference>
<feature type="domain" description="Thiamine pyrophosphate enzyme N-terminal TPP-binding" evidence="4">
    <location>
        <begin position="8"/>
        <end position="121"/>
    </location>
</feature>
<dbReference type="GO" id="GO:0005948">
    <property type="term" value="C:acetolactate synthase complex"/>
    <property type="evidence" value="ECO:0007669"/>
    <property type="project" value="TreeGrafter"/>
</dbReference>
<dbReference type="GO" id="GO:0009097">
    <property type="term" value="P:isoleucine biosynthetic process"/>
    <property type="evidence" value="ECO:0007669"/>
    <property type="project" value="TreeGrafter"/>
</dbReference>
<evidence type="ECO:0000313" key="6">
    <source>
        <dbReference type="Proteomes" id="UP000703315"/>
    </source>
</evidence>
<dbReference type="SUPFAM" id="SSF52467">
    <property type="entry name" value="DHS-like NAD/FAD-binding domain"/>
    <property type="match status" value="1"/>
</dbReference>
<reference evidence="5" key="2">
    <citation type="submission" date="2021-09" db="EMBL/GenBank/DDBJ databases">
        <authorList>
            <person name="Gilroy R."/>
        </authorList>
    </citation>
    <scope>NUCLEOTIDE SEQUENCE</scope>
    <source>
        <strain evidence="5">ChiHjej13B12-14962</strain>
    </source>
</reference>
<dbReference type="Gene3D" id="3.40.50.1220">
    <property type="entry name" value="TPP-binding domain"/>
    <property type="match status" value="1"/>
</dbReference>
<dbReference type="AlphaFoldDB" id="A0A921FNM7"/>
<evidence type="ECO:0000259" key="3">
    <source>
        <dbReference type="Pfam" id="PF00205"/>
    </source>
</evidence>
<dbReference type="SUPFAM" id="SSF52518">
    <property type="entry name" value="Thiamin diphosphate-binding fold (THDP-binding)"/>
    <property type="match status" value="2"/>
</dbReference>
<feature type="domain" description="Thiamine pyrophosphate enzyme central" evidence="3">
    <location>
        <begin position="200"/>
        <end position="330"/>
    </location>
</feature>
<dbReference type="InterPro" id="IPR029035">
    <property type="entry name" value="DHS-like_NAD/FAD-binding_dom"/>
</dbReference>
<dbReference type="PANTHER" id="PTHR18968:SF166">
    <property type="entry name" value="2-HYDROXYACYL-COA LYASE 2"/>
    <property type="match status" value="1"/>
</dbReference>
<organism evidence="5 6">
    <name type="scientific">Enteractinococcus helveticum</name>
    <dbReference type="NCBI Taxonomy" id="1837282"/>
    <lineage>
        <taxon>Bacteria</taxon>
        <taxon>Bacillati</taxon>
        <taxon>Actinomycetota</taxon>
        <taxon>Actinomycetes</taxon>
        <taxon>Micrococcales</taxon>
        <taxon>Micrococcaceae</taxon>
    </lineage>
</organism>
<name>A0A921FNM7_9MICC</name>
<dbReference type="GO" id="GO:0009099">
    <property type="term" value="P:L-valine biosynthetic process"/>
    <property type="evidence" value="ECO:0007669"/>
    <property type="project" value="TreeGrafter"/>
</dbReference>
<evidence type="ECO:0000256" key="1">
    <source>
        <dbReference type="ARBA" id="ARBA00001964"/>
    </source>
</evidence>
<comment type="caution">
    <text evidence="5">The sequence shown here is derived from an EMBL/GenBank/DDBJ whole genome shotgun (WGS) entry which is preliminary data.</text>
</comment>
<dbReference type="PANTHER" id="PTHR18968">
    <property type="entry name" value="THIAMINE PYROPHOSPHATE ENZYMES"/>
    <property type="match status" value="1"/>
</dbReference>
<dbReference type="InterPro" id="IPR012001">
    <property type="entry name" value="Thiamin_PyroP_enz_TPP-bd_dom"/>
</dbReference>
<dbReference type="GO" id="GO:0000287">
    <property type="term" value="F:magnesium ion binding"/>
    <property type="evidence" value="ECO:0007669"/>
    <property type="project" value="InterPro"/>
</dbReference>
<comment type="similarity">
    <text evidence="2">Belongs to the TPP enzyme family.</text>
</comment>
<dbReference type="Proteomes" id="UP000703315">
    <property type="component" value="Unassembled WGS sequence"/>
</dbReference>
<dbReference type="RefSeq" id="WP_303906293.1">
    <property type="nucleotide sequence ID" value="NZ_DYXC01000100.1"/>
</dbReference>
<evidence type="ECO:0000259" key="4">
    <source>
        <dbReference type="Pfam" id="PF02776"/>
    </source>
</evidence>
<dbReference type="EMBL" id="DYXC01000100">
    <property type="protein sequence ID" value="HJF14999.1"/>
    <property type="molecule type" value="Genomic_DNA"/>
</dbReference>
<dbReference type="InterPro" id="IPR045229">
    <property type="entry name" value="TPP_enz"/>
</dbReference>
<dbReference type="CDD" id="cd00568">
    <property type="entry name" value="TPP_enzymes"/>
    <property type="match status" value="1"/>
</dbReference>
<proteinExistence type="inferred from homology"/>
<dbReference type="Pfam" id="PF02776">
    <property type="entry name" value="TPP_enzyme_N"/>
    <property type="match status" value="1"/>
</dbReference>
<dbReference type="GO" id="GO:0050660">
    <property type="term" value="F:flavin adenine dinucleotide binding"/>
    <property type="evidence" value="ECO:0007669"/>
    <property type="project" value="TreeGrafter"/>
</dbReference>
<accession>A0A921FNM7</accession>
<comment type="cofactor">
    <cofactor evidence="1">
        <name>thiamine diphosphate</name>
        <dbReference type="ChEBI" id="CHEBI:58937"/>
    </cofactor>
</comment>